<proteinExistence type="predicted"/>
<dbReference type="STRING" id="1380566.A0A179FC35"/>
<dbReference type="GeneID" id="28856264"/>
<dbReference type="PROSITE" id="PS51585">
    <property type="entry name" value="SAM_MT_TPMT"/>
    <property type="match status" value="1"/>
</dbReference>
<organism evidence="5 6">
    <name type="scientific">Pochonia chlamydosporia 170</name>
    <dbReference type="NCBI Taxonomy" id="1380566"/>
    <lineage>
        <taxon>Eukaryota</taxon>
        <taxon>Fungi</taxon>
        <taxon>Dikarya</taxon>
        <taxon>Ascomycota</taxon>
        <taxon>Pezizomycotina</taxon>
        <taxon>Sordariomycetes</taxon>
        <taxon>Hypocreomycetidae</taxon>
        <taxon>Hypocreales</taxon>
        <taxon>Clavicipitaceae</taxon>
        <taxon>Pochonia</taxon>
    </lineage>
</organism>
<dbReference type="PANTHER" id="PTHR32183:SF6">
    <property type="entry name" value="CYSTEINE SULFINATE DESULFINASE_CYSTEINE DESULFURASE AND RELATED ENZYMES"/>
    <property type="match status" value="1"/>
</dbReference>
<sequence>MANSAPEPPGRLIAHFTERYIRSRAQQSGGWHDLWESNQSDLWDRGYPNPALIDFAETKSDLLYVPAGRRPRALIPGCGKGYDVAMLALHGFDVWGLEVSATGAQEARDYAARELAEPQEYNFGSSHLPDAQPGTVTIIAGDFFVRDWEQTLPQEGFEGFDLIYDYTFLCALLPEMRKDWGRRMRELVAPTGILVCLEFPMYKDLTAVGPPWGLNGVHWNILAAGEDGMIRETGEETGGENGPFKRVLYYKPARSYPAGKGTDMISVWRPQ</sequence>
<evidence type="ECO:0000256" key="2">
    <source>
        <dbReference type="ARBA" id="ARBA00022603"/>
    </source>
</evidence>
<protein>
    <submittedName>
        <fullName evidence="5">Thiopurine S-methyltransferase family protein</fullName>
    </submittedName>
</protein>
<dbReference type="InterPro" id="IPR029063">
    <property type="entry name" value="SAM-dependent_MTases_sf"/>
</dbReference>
<dbReference type="Proteomes" id="UP000078397">
    <property type="component" value="Unassembled WGS sequence"/>
</dbReference>
<dbReference type="KEGG" id="pchm:VFPPC_14502"/>
<dbReference type="InterPro" id="IPR008854">
    <property type="entry name" value="TPMT"/>
</dbReference>
<dbReference type="CDD" id="cd02440">
    <property type="entry name" value="AdoMet_MTases"/>
    <property type="match status" value="1"/>
</dbReference>
<dbReference type="Pfam" id="PF05724">
    <property type="entry name" value="TPMT"/>
    <property type="match status" value="1"/>
</dbReference>
<dbReference type="EMBL" id="LSBJ02000006">
    <property type="protein sequence ID" value="OAQ62988.1"/>
    <property type="molecule type" value="Genomic_DNA"/>
</dbReference>
<keyword evidence="2" id="KW-0489">Methyltransferase</keyword>
<reference evidence="5 6" key="1">
    <citation type="journal article" date="2016" name="PLoS Pathog.">
        <title>Biosynthesis of antibiotic leucinostatins in bio-control fungus Purpureocillium lilacinum and their inhibition on phytophthora revealed by genome mining.</title>
        <authorList>
            <person name="Wang G."/>
            <person name="Liu Z."/>
            <person name="Lin R."/>
            <person name="Li E."/>
            <person name="Mao Z."/>
            <person name="Ling J."/>
            <person name="Yang Y."/>
            <person name="Yin W.B."/>
            <person name="Xie B."/>
        </authorList>
    </citation>
    <scope>NUCLEOTIDE SEQUENCE [LARGE SCALE GENOMIC DNA]</scope>
    <source>
        <strain evidence="5">170</strain>
    </source>
</reference>
<dbReference type="GO" id="GO:0008757">
    <property type="term" value="F:S-adenosylmethionine-dependent methyltransferase activity"/>
    <property type="evidence" value="ECO:0007669"/>
    <property type="project" value="InterPro"/>
</dbReference>
<evidence type="ECO:0000256" key="1">
    <source>
        <dbReference type="ARBA" id="ARBA00022553"/>
    </source>
</evidence>
<evidence type="ECO:0000313" key="5">
    <source>
        <dbReference type="EMBL" id="OAQ62988.1"/>
    </source>
</evidence>
<keyword evidence="4" id="KW-0949">S-adenosyl-L-methionine</keyword>
<dbReference type="GO" id="GO:0032259">
    <property type="term" value="P:methylation"/>
    <property type="evidence" value="ECO:0007669"/>
    <property type="project" value="UniProtKB-KW"/>
</dbReference>
<dbReference type="Gene3D" id="3.40.50.150">
    <property type="entry name" value="Vaccinia Virus protein VP39"/>
    <property type="match status" value="1"/>
</dbReference>
<name>A0A179FC35_METCM</name>
<dbReference type="PANTHER" id="PTHR32183">
    <property type="match status" value="1"/>
</dbReference>
<accession>A0A179FC35</accession>
<evidence type="ECO:0000313" key="6">
    <source>
        <dbReference type="Proteomes" id="UP000078397"/>
    </source>
</evidence>
<gene>
    <name evidence="5" type="ORF">VFPPC_14502</name>
</gene>
<comment type="caution">
    <text evidence="5">The sequence shown here is derived from an EMBL/GenBank/DDBJ whole genome shotgun (WGS) entry which is preliminary data.</text>
</comment>
<dbReference type="AlphaFoldDB" id="A0A179FC35"/>
<keyword evidence="3" id="KW-0808">Transferase</keyword>
<dbReference type="SUPFAM" id="SSF53335">
    <property type="entry name" value="S-adenosyl-L-methionine-dependent methyltransferases"/>
    <property type="match status" value="1"/>
</dbReference>
<dbReference type="RefSeq" id="XP_018140568.1">
    <property type="nucleotide sequence ID" value="XM_018292270.1"/>
</dbReference>
<keyword evidence="6" id="KW-1185">Reference proteome</keyword>
<evidence type="ECO:0000256" key="4">
    <source>
        <dbReference type="ARBA" id="ARBA00022691"/>
    </source>
</evidence>
<evidence type="ECO:0000256" key="3">
    <source>
        <dbReference type="ARBA" id="ARBA00022679"/>
    </source>
</evidence>
<keyword evidence="1" id="KW-0597">Phosphoprotein</keyword>
<dbReference type="OrthoDB" id="276151at2759"/>